<organism evidence="1 2">
    <name type="scientific">Mucilaginibacter terrenus</name>
    <dbReference type="NCBI Taxonomy" id="2482727"/>
    <lineage>
        <taxon>Bacteria</taxon>
        <taxon>Pseudomonadati</taxon>
        <taxon>Bacteroidota</taxon>
        <taxon>Sphingobacteriia</taxon>
        <taxon>Sphingobacteriales</taxon>
        <taxon>Sphingobacteriaceae</taxon>
        <taxon>Mucilaginibacter</taxon>
    </lineage>
</organism>
<proteinExistence type="predicted"/>
<evidence type="ECO:0000313" key="2">
    <source>
        <dbReference type="Proteomes" id="UP000260823"/>
    </source>
</evidence>
<sequence length="215" mass="23681">MVIALLLVSCKKENTSPKSETITSGSKWGISIGSSPQEVFAQLQQAGVQYNFNTVAILNRPVYTKPEQIKDLLPLYQSVILQSNASLPAGAYIQFPGDKVTAIVQFPSSNAQETKWPLDVPDDAAIHINDAVTSLYNKLAAIYQVSAYSNYQLVLPDKTLAKPYDTDMANYEEWAFSFSKDVKAGLTGTTSARLIFKNKKLVAIKYDYSENVLAI</sequence>
<dbReference type="EMBL" id="QWDE01000001">
    <property type="protein sequence ID" value="RFZ84527.1"/>
    <property type="molecule type" value="Genomic_DNA"/>
</dbReference>
<dbReference type="AlphaFoldDB" id="A0A3E2NU92"/>
<keyword evidence="2" id="KW-1185">Reference proteome</keyword>
<accession>A0A3E2NU92</accession>
<protein>
    <submittedName>
        <fullName evidence="1">Uncharacterized protein</fullName>
    </submittedName>
</protein>
<gene>
    <name evidence="1" type="ORF">DYU05_02600</name>
</gene>
<comment type="caution">
    <text evidence="1">The sequence shown here is derived from an EMBL/GenBank/DDBJ whole genome shotgun (WGS) entry which is preliminary data.</text>
</comment>
<name>A0A3E2NU92_9SPHI</name>
<evidence type="ECO:0000313" key="1">
    <source>
        <dbReference type="EMBL" id="RFZ84527.1"/>
    </source>
</evidence>
<dbReference type="Proteomes" id="UP000260823">
    <property type="component" value="Unassembled WGS sequence"/>
</dbReference>
<reference evidence="1 2" key="1">
    <citation type="submission" date="2018-08" db="EMBL/GenBank/DDBJ databases">
        <title>Mucilaginibacter terrae sp. nov., isolated from manganese diggings.</title>
        <authorList>
            <person name="Huang Y."/>
            <person name="Zhou Z."/>
        </authorList>
    </citation>
    <scope>NUCLEOTIDE SEQUENCE [LARGE SCALE GENOMIC DNA]</scope>
    <source>
        <strain evidence="1 2">ZH6</strain>
    </source>
</reference>